<organism evidence="1 2">
    <name type="scientific">Actinoplanes oblitus</name>
    <dbReference type="NCBI Taxonomy" id="3040509"/>
    <lineage>
        <taxon>Bacteria</taxon>
        <taxon>Bacillati</taxon>
        <taxon>Actinomycetota</taxon>
        <taxon>Actinomycetes</taxon>
        <taxon>Micromonosporales</taxon>
        <taxon>Micromonosporaceae</taxon>
        <taxon>Actinoplanes</taxon>
    </lineage>
</organism>
<evidence type="ECO:0000313" key="2">
    <source>
        <dbReference type="Proteomes" id="UP001240150"/>
    </source>
</evidence>
<gene>
    <name evidence="1" type="ORF">ACTOB_008632</name>
</gene>
<protein>
    <submittedName>
        <fullName evidence="1">Uncharacterized protein</fullName>
    </submittedName>
</protein>
<reference evidence="1 2" key="1">
    <citation type="submission" date="2023-06" db="EMBL/GenBank/DDBJ databases">
        <authorList>
            <person name="Yushchuk O."/>
            <person name="Binda E."/>
            <person name="Ruckert-Reed C."/>
            <person name="Fedorenko V."/>
            <person name="Kalinowski J."/>
            <person name="Marinelli F."/>
        </authorList>
    </citation>
    <scope>NUCLEOTIDE SEQUENCE [LARGE SCALE GENOMIC DNA]</scope>
    <source>
        <strain evidence="1 2">NRRL 3884</strain>
    </source>
</reference>
<name>A0ABY8WH86_9ACTN</name>
<accession>A0ABY8WH86</accession>
<evidence type="ECO:0000313" key="1">
    <source>
        <dbReference type="EMBL" id="WIM96436.1"/>
    </source>
</evidence>
<dbReference type="EMBL" id="CP126980">
    <property type="protein sequence ID" value="WIM96436.1"/>
    <property type="molecule type" value="Genomic_DNA"/>
</dbReference>
<dbReference type="RefSeq" id="WP_284917718.1">
    <property type="nucleotide sequence ID" value="NZ_CP126980.1"/>
</dbReference>
<sequence length="172" mass="18946">MSKPTAADGFFPVEALVSRLSATFSFEPSGTRAGAHAVQEGSGVYGVLAGADRVGDEPRLLIDFNQGRPLLTAHGQQVGERHGDIVRLWGQDYHLRSPRYRSWLRLRVRVEVTVAERPVLRAYEQSDPGRTVRTLRAESDPALDPMVALALLLLVTRPDKMGVLGELFKNAE</sequence>
<keyword evidence="2" id="KW-1185">Reference proteome</keyword>
<dbReference type="Proteomes" id="UP001240150">
    <property type="component" value="Chromosome"/>
</dbReference>
<proteinExistence type="predicted"/>